<protein>
    <submittedName>
        <fullName evidence="1">Uncharacterized protein</fullName>
    </submittedName>
</protein>
<evidence type="ECO:0000313" key="1">
    <source>
        <dbReference type="EMBL" id="GBO23424.1"/>
    </source>
</evidence>
<sequence>MRNVGKAEASQDSFDTVKQEVCRCHIWRLCRVFKNCHLVCSEEVPHADRSVLTGIVVEQFALSNLLQRWPKPPDAVQQPFQNSLVGFRVDGCVSGYKFM</sequence>
<reference evidence="1 2" key="1">
    <citation type="journal article" date="2019" name="Sci. Rep.">
        <title>Orb-weaving spider Araneus ventricosus genome elucidates the spidroin gene catalogue.</title>
        <authorList>
            <person name="Kono N."/>
            <person name="Nakamura H."/>
            <person name="Ohtoshi R."/>
            <person name="Moran D.A.P."/>
            <person name="Shinohara A."/>
            <person name="Yoshida Y."/>
            <person name="Fujiwara M."/>
            <person name="Mori M."/>
            <person name="Tomita M."/>
            <person name="Arakawa K."/>
        </authorList>
    </citation>
    <scope>NUCLEOTIDE SEQUENCE [LARGE SCALE GENOMIC DNA]</scope>
</reference>
<dbReference type="AlphaFoldDB" id="A0A4Y2VGI9"/>
<evidence type="ECO:0000313" key="2">
    <source>
        <dbReference type="Proteomes" id="UP000499080"/>
    </source>
</evidence>
<proteinExistence type="predicted"/>
<name>A0A4Y2VGI9_ARAVE</name>
<accession>A0A4Y2VGI9</accession>
<dbReference type="EMBL" id="BGPR01046478">
    <property type="protein sequence ID" value="GBO23424.1"/>
    <property type="molecule type" value="Genomic_DNA"/>
</dbReference>
<gene>
    <name evidence="1" type="ORF">AVEN_174372_1</name>
</gene>
<comment type="caution">
    <text evidence="1">The sequence shown here is derived from an EMBL/GenBank/DDBJ whole genome shotgun (WGS) entry which is preliminary data.</text>
</comment>
<organism evidence="1 2">
    <name type="scientific">Araneus ventricosus</name>
    <name type="common">Orbweaver spider</name>
    <name type="synonym">Epeira ventricosa</name>
    <dbReference type="NCBI Taxonomy" id="182803"/>
    <lineage>
        <taxon>Eukaryota</taxon>
        <taxon>Metazoa</taxon>
        <taxon>Ecdysozoa</taxon>
        <taxon>Arthropoda</taxon>
        <taxon>Chelicerata</taxon>
        <taxon>Arachnida</taxon>
        <taxon>Araneae</taxon>
        <taxon>Araneomorphae</taxon>
        <taxon>Entelegynae</taxon>
        <taxon>Araneoidea</taxon>
        <taxon>Araneidae</taxon>
        <taxon>Araneus</taxon>
    </lineage>
</organism>
<keyword evidence="2" id="KW-1185">Reference proteome</keyword>
<dbReference type="Proteomes" id="UP000499080">
    <property type="component" value="Unassembled WGS sequence"/>
</dbReference>